<dbReference type="EC" id="2.4.99.12" evidence="3 9"/>
<protein>
    <recommendedName>
        <fullName evidence="4 9">3-deoxy-D-manno-octulosonic acid transferase</fullName>
        <shortName evidence="9">Kdo transferase</shortName>
        <ecNumber evidence="3 9">2.4.99.12</ecNumber>
    </recommendedName>
    <alternativeName>
        <fullName evidence="6 9">Lipid IV(A) 3-deoxy-D-manno-octulosonic acid transferase</fullName>
    </alternativeName>
</protein>
<evidence type="ECO:0000256" key="9">
    <source>
        <dbReference type="RuleBase" id="RU365103"/>
    </source>
</evidence>
<dbReference type="Proteomes" id="UP000198703">
    <property type="component" value="Unassembled WGS sequence"/>
</dbReference>
<name>A0A1H3YBE8_9RHOB</name>
<keyword evidence="9" id="KW-1003">Cell membrane</keyword>
<evidence type="ECO:0000256" key="3">
    <source>
        <dbReference type="ARBA" id="ARBA00012621"/>
    </source>
</evidence>
<comment type="subcellular location">
    <subcellularLocation>
        <location evidence="9">Cell membrane</location>
    </subcellularLocation>
</comment>
<dbReference type="InterPro" id="IPR038107">
    <property type="entry name" value="Glycos_transf_N_sf"/>
</dbReference>
<dbReference type="GO" id="GO:0005886">
    <property type="term" value="C:plasma membrane"/>
    <property type="evidence" value="ECO:0007669"/>
    <property type="project" value="UniProtKB-SubCell"/>
</dbReference>
<dbReference type="Pfam" id="PF04413">
    <property type="entry name" value="Glycos_transf_N"/>
    <property type="match status" value="1"/>
</dbReference>
<evidence type="ECO:0000256" key="2">
    <source>
        <dbReference type="ARBA" id="ARBA00004713"/>
    </source>
</evidence>
<dbReference type="OrthoDB" id="9789797at2"/>
<dbReference type="UniPathway" id="UPA00958"/>
<keyword evidence="9" id="KW-0472">Membrane</keyword>
<dbReference type="RefSeq" id="WP_093250124.1">
    <property type="nucleotide sequence ID" value="NZ_FNQM01000003.1"/>
</dbReference>
<feature type="signal peptide" evidence="10">
    <location>
        <begin position="1"/>
        <end position="17"/>
    </location>
</feature>
<evidence type="ECO:0000313" key="13">
    <source>
        <dbReference type="Proteomes" id="UP000198703"/>
    </source>
</evidence>
<dbReference type="GO" id="GO:0009245">
    <property type="term" value="P:lipid A biosynthetic process"/>
    <property type="evidence" value="ECO:0007669"/>
    <property type="project" value="TreeGrafter"/>
</dbReference>
<evidence type="ECO:0000256" key="6">
    <source>
        <dbReference type="ARBA" id="ARBA00031445"/>
    </source>
</evidence>
<keyword evidence="9" id="KW-0448">Lipopolysaccharide biosynthesis</keyword>
<dbReference type="InterPro" id="IPR039901">
    <property type="entry name" value="Kdotransferase"/>
</dbReference>
<dbReference type="Gene3D" id="3.40.50.11720">
    <property type="entry name" value="3-Deoxy-D-manno-octulosonic-acid transferase, N-terminal domain"/>
    <property type="match status" value="1"/>
</dbReference>
<dbReference type="PANTHER" id="PTHR42755:SF1">
    <property type="entry name" value="3-DEOXY-D-MANNO-OCTULOSONIC ACID TRANSFERASE, MITOCHONDRIAL-RELATED"/>
    <property type="match status" value="1"/>
</dbReference>
<evidence type="ECO:0000259" key="11">
    <source>
        <dbReference type="Pfam" id="PF04413"/>
    </source>
</evidence>
<dbReference type="GO" id="GO:0009244">
    <property type="term" value="P:lipopolysaccharide core region biosynthetic process"/>
    <property type="evidence" value="ECO:0007669"/>
    <property type="project" value="UniProtKB-UniRule"/>
</dbReference>
<evidence type="ECO:0000313" key="12">
    <source>
        <dbReference type="EMBL" id="SEA08987.1"/>
    </source>
</evidence>
<gene>
    <name evidence="12" type="ORF">SAMN05444370_10329</name>
</gene>
<comment type="catalytic activity">
    <reaction evidence="7 9">
        <text>lipid IVA (E. coli) + CMP-3-deoxy-beta-D-manno-octulosonate = alpha-Kdo-(2-&gt;6)-lipid IVA (E. coli) + CMP + H(+)</text>
        <dbReference type="Rhea" id="RHEA:28066"/>
        <dbReference type="ChEBI" id="CHEBI:15378"/>
        <dbReference type="ChEBI" id="CHEBI:58603"/>
        <dbReference type="ChEBI" id="CHEBI:60364"/>
        <dbReference type="ChEBI" id="CHEBI:60377"/>
        <dbReference type="ChEBI" id="CHEBI:85987"/>
        <dbReference type="EC" id="2.4.99.12"/>
    </reaction>
</comment>
<dbReference type="InterPro" id="IPR007507">
    <property type="entry name" value="Glycos_transf_N"/>
</dbReference>
<dbReference type="EMBL" id="FNQM01000003">
    <property type="protein sequence ID" value="SEA08987.1"/>
    <property type="molecule type" value="Genomic_DNA"/>
</dbReference>
<proteinExistence type="inferred from homology"/>
<accession>A0A1H3YBE8</accession>
<dbReference type="PANTHER" id="PTHR42755">
    <property type="entry name" value="3-DEOXY-MANNO-OCTULOSONATE CYTIDYLYLTRANSFERASE"/>
    <property type="match status" value="1"/>
</dbReference>
<reference evidence="12 13" key="1">
    <citation type="submission" date="2016-10" db="EMBL/GenBank/DDBJ databases">
        <authorList>
            <person name="de Groot N.N."/>
        </authorList>
    </citation>
    <scope>NUCLEOTIDE SEQUENCE [LARGE SCALE GENOMIC DNA]</scope>
    <source>
        <strain evidence="12 13">DSM 15345</strain>
    </source>
</reference>
<evidence type="ECO:0000256" key="7">
    <source>
        <dbReference type="ARBA" id="ARBA00049183"/>
    </source>
</evidence>
<evidence type="ECO:0000256" key="10">
    <source>
        <dbReference type="SAM" id="SignalP"/>
    </source>
</evidence>
<comment type="function">
    <text evidence="1 9">Involved in lipopolysaccharide (LPS) biosynthesis. Catalyzes the transfer of 3-deoxy-D-manno-octulosonate (Kdo) residue(s) from CMP-Kdo to lipid IV(A), the tetraacyldisaccharide-1,4'-bisphosphate precursor of lipid A.</text>
</comment>
<feature type="chain" id="PRO_5011513266" description="3-deoxy-D-manno-octulosonic acid transferase" evidence="10">
    <location>
        <begin position="18"/>
        <end position="436"/>
    </location>
</feature>
<evidence type="ECO:0000256" key="5">
    <source>
        <dbReference type="ARBA" id="ARBA00022679"/>
    </source>
</evidence>
<comment type="pathway">
    <text evidence="2 9">Bacterial outer membrane biogenesis; LPS core biosynthesis.</text>
</comment>
<evidence type="ECO:0000256" key="1">
    <source>
        <dbReference type="ARBA" id="ARBA00003394"/>
    </source>
</evidence>
<feature type="active site" description="Proton acceptor" evidence="8">
    <location>
        <position position="65"/>
    </location>
</feature>
<feature type="domain" description="3-deoxy-D-manno-octulosonic-acid transferase N-terminal" evidence="11">
    <location>
        <begin position="38"/>
        <end position="214"/>
    </location>
</feature>
<comment type="similarity">
    <text evidence="9">Belongs to the glycosyltransferase group 1 family.</text>
</comment>
<keyword evidence="5 9" id="KW-0808">Transferase</keyword>
<evidence type="ECO:0000256" key="4">
    <source>
        <dbReference type="ARBA" id="ARBA00019077"/>
    </source>
</evidence>
<dbReference type="Gene3D" id="3.40.50.2000">
    <property type="entry name" value="Glycogen Phosphorylase B"/>
    <property type="match status" value="1"/>
</dbReference>
<keyword evidence="13" id="KW-1185">Reference proteome</keyword>
<dbReference type="GO" id="GO:0043842">
    <property type="term" value="F:Kdo transferase activity"/>
    <property type="evidence" value="ECO:0007669"/>
    <property type="project" value="UniProtKB-EC"/>
</dbReference>
<dbReference type="AlphaFoldDB" id="A0A1H3YBE8"/>
<keyword evidence="10" id="KW-0732">Signal</keyword>
<organism evidence="12 13">
    <name type="scientific">Rubrimonas cliftonensis</name>
    <dbReference type="NCBI Taxonomy" id="89524"/>
    <lineage>
        <taxon>Bacteria</taxon>
        <taxon>Pseudomonadati</taxon>
        <taxon>Pseudomonadota</taxon>
        <taxon>Alphaproteobacteria</taxon>
        <taxon>Rhodobacterales</taxon>
        <taxon>Paracoccaceae</taxon>
        <taxon>Rubrimonas</taxon>
    </lineage>
</organism>
<evidence type="ECO:0000256" key="8">
    <source>
        <dbReference type="PIRSR" id="PIRSR639901-1"/>
    </source>
</evidence>
<dbReference type="STRING" id="89524.SAMN05444370_10329"/>
<sequence length="436" mass="44390">MTLSPALSLYLAASRMAAPLARLLLARRAARGKEDAARLGERMGRASAERPEGPLVWVHGASVGEGLAALTLIEAMAARRPDLAFLLTTGTRASAQALGPRLPKSVVHQFAPVDVWPFLQRFLAHWRPCLAVRIDSELWPATLVAAERAGAKVALANARLSERSAARWGRAPGLARAMMARVSLALAQDAPSAERLTRLGARLDRVVVAGPLKSSASPPEADDEALRALRDALAGRPVWAAVSTHPGEEAAAIAAHLAACGRLPGLLTLVAPRHAERGGAIAAEAAAAMLAVARRSIGETPAPDTALYVADTFGEMGLWLRLAPFVFVGGSLTPVGGHNPYEPASLGALVAHGPHVANFADAYAALGACARAVDGAATIAAALTQAVQPGGGLAPAAAADAAAGRLALAPDPGVAARMAEALAALAPPPPPAGAAT</sequence>